<dbReference type="Proteomes" id="UP000094056">
    <property type="component" value="Unassembled WGS sequence"/>
</dbReference>
<dbReference type="EMBL" id="MAYW01000001">
    <property type="protein sequence ID" value="ODS34847.1"/>
    <property type="molecule type" value="Genomic_DNA"/>
</dbReference>
<evidence type="ECO:0000313" key="2">
    <source>
        <dbReference type="Proteomes" id="UP000094056"/>
    </source>
</evidence>
<organism evidence="1 2">
    <name type="scientific">Candidatus Scalindua rubra</name>
    <dbReference type="NCBI Taxonomy" id="1872076"/>
    <lineage>
        <taxon>Bacteria</taxon>
        <taxon>Pseudomonadati</taxon>
        <taxon>Planctomycetota</taxon>
        <taxon>Candidatus Brocadiia</taxon>
        <taxon>Candidatus Brocadiales</taxon>
        <taxon>Candidatus Scalinduaceae</taxon>
        <taxon>Candidatus Scalindua</taxon>
    </lineage>
</organism>
<reference evidence="1 2" key="1">
    <citation type="submission" date="2016-07" db="EMBL/GenBank/DDBJ databases">
        <title>Draft genome of Scalindua rubra, obtained from a brine-seawater interface in the Red Sea, sheds light on salt adaptation in anammox bacteria.</title>
        <authorList>
            <person name="Speth D.R."/>
            <person name="Lagkouvardos I."/>
            <person name="Wang Y."/>
            <person name="Qian P.-Y."/>
            <person name="Dutilh B.E."/>
            <person name="Jetten M.S."/>
        </authorList>
    </citation>
    <scope>NUCLEOTIDE SEQUENCE [LARGE SCALE GENOMIC DNA]</scope>
    <source>
        <strain evidence="1">BSI-1</strain>
    </source>
</reference>
<proteinExistence type="predicted"/>
<protein>
    <recommendedName>
        <fullName evidence="3">ATPase</fullName>
    </recommendedName>
</protein>
<dbReference type="AlphaFoldDB" id="A0A1E3XGT4"/>
<comment type="caution">
    <text evidence="1">The sequence shown here is derived from an EMBL/GenBank/DDBJ whole genome shotgun (WGS) entry which is preliminary data.</text>
</comment>
<evidence type="ECO:0008006" key="3">
    <source>
        <dbReference type="Google" id="ProtNLM"/>
    </source>
</evidence>
<gene>
    <name evidence="1" type="ORF">SCARUB_00108</name>
</gene>
<sequence>MYDEFHFIEDGKVADNFPLSLLLESFSHAQREGLRYYLVLSGLPPLFPNLVKAKTYAERMFSVKSIGNLSKEASNKAIELPLKNSNTTFTDGLIYTMVEETKGYPYFLQFYPYFLIQNIPKKKKGSKEFNGMYSLLLKELDESFFFGRFDRASDGEQKILFEMAKLVPEIKFSELRKRAKIEKNYLNQILISLIEKGLIYRVGRGKYKFILPLFEKYLLRKG</sequence>
<name>A0A1E3XGT4_9BACT</name>
<evidence type="ECO:0000313" key="1">
    <source>
        <dbReference type="EMBL" id="ODS34847.1"/>
    </source>
</evidence>
<accession>A0A1E3XGT4</accession>